<dbReference type="SUPFAM" id="SSF52540">
    <property type="entry name" value="P-loop containing nucleoside triphosphate hydrolases"/>
    <property type="match status" value="1"/>
</dbReference>
<proteinExistence type="predicted"/>
<dbReference type="GO" id="GO:0003676">
    <property type="term" value="F:nucleic acid binding"/>
    <property type="evidence" value="ECO:0007669"/>
    <property type="project" value="InterPro"/>
</dbReference>
<dbReference type="InterPro" id="IPR027417">
    <property type="entry name" value="P-loop_NTPase"/>
</dbReference>
<reference evidence="7 8" key="1">
    <citation type="submission" date="2024-01" db="EMBL/GenBank/DDBJ databases">
        <title>Complete Genome Sequence of Alkalicoccus halolimnae BZ-SZ-XJ29T, a Moderately Halophilic Bacterium Isolated from a Salt Lake.</title>
        <authorList>
            <person name="Zhao B."/>
        </authorList>
    </citation>
    <scope>NUCLEOTIDE SEQUENCE [LARGE SCALE GENOMIC DNA]</scope>
    <source>
        <strain evidence="7 8">BZ-SZ-XJ29</strain>
    </source>
</reference>
<evidence type="ECO:0000256" key="3">
    <source>
        <dbReference type="ARBA" id="ARBA00022806"/>
    </source>
</evidence>
<dbReference type="Gene3D" id="3.40.50.300">
    <property type="entry name" value="P-loop containing nucleotide triphosphate hydrolases"/>
    <property type="match status" value="2"/>
</dbReference>
<evidence type="ECO:0000313" key="7">
    <source>
        <dbReference type="EMBL" id="WWD80744.1"/>
    </source>
</evidence>
<dbReference type="PROSITE" id="PS51192">
    <property type="entry name" value="HELICASE_ATP_BIND_1"/>
    <property type="match status" value="1"/>
</dbReference>
<dbReference type="Proteomes" id="UP000321816">
    <property type="component" value="Chromosome"/>
</dbReference>
<dbReference type="PANTHER" id="PTHR47961">
    <property type="entry name" value="DNA POLYMERASE THETA, PUTATIVE (AFU_ORTHOLOGUE AFUA_1G05260)-RELATED"/>
    <property type="match status" value="1"/>
</dbReference>
<dbReference type="InterPro" id="IPR014001">
    <property type="entry name" value="Helicase_ATP-bd"/>
</dbReference>
<dbReference type="RefSeq" id="WP_147803333.1">
    <property type="nucleotide sequence ID" value="NZ_CP144914.1"/>
</dbReference>
<evidence type="ECO:0000256" key="1">
    <source>
        <dbReference type="ARBA" id="ARBA00022741"/>
    </source>
</evidence>
<protein>
    <submittedName>
        <fullName evidence="7">DEAD/DEAH box helicase</fullName>
    </submittedName>
</protein>
<keyword evidence="8" id="KW-1185">Reference proteome</keyword>
<dbReference type="GO" id="GO:0016787">
    <property type="term" value="F:hydrolase activity"/>
    <property type="evidence" value="ECO:0007669"/>
    <property type="project" value="UniProtKB-KW"/>
</dbReference>
<dbReference type="AlphaFoldDB" id="A0A5C7F9X7"/>
<keyword evidence="1" id="KW-0547">Nucleotide-binding</keyword>
<evidence type="ECO:0000313" key="8">
    <source>
        <dbReference type="Proteomes" id="UP000321816"/>
    </source>
</evidence>
<dbReference type="GO" id="GO:0004386">
    <property type="term" value="F:helicase activity"/>
    <property type="evidence" value="ECO:0007669"/>
    <property type="project" value="UniProtKB-KW"/>
</dbReference>
<keyword evidence="3 7" id="KW-0347">Helicase</keyword>
<dbReference type="EMBL" id="CP144914">
    <property type="protein sequence ID" value="WWD80744.1"/>
    <property type="molecule type" value="Genomic_DNA"/>
</dbReference>
<feature type="domain" description="Helicase C-terminal" evidence="6">
    <location>
        <begin position="628"/>
        <end position="791"/>
    </location>
</feature>
<dbReference type="GO" id="GO:0005524">
    <property type="term" value="F:ATP binding"/>
    <property type="evidence" value="ECO:0007669"/>
    <property type="project" value="UniProtKB-KW"/>
</dbReference>
<evidence type="ECO:0000256" key="2">
    <source>
        <dbReference type="ARBA" id="ARBA00022801"/>
    </source>
</evidence>
<name>A0A5C7F9X7_9BACI</name>
<dbReference type="PANTHER" id="PTHR47961:SF6">
    <property type="entry name" value="DNA-DIRECTED DNA POLYMERASE"/>
    <property type="match status" value="1"/>
</dbReference>
<evidence type="ECO:0000259" key="6">
    <source>
        <dbReference type="PROSITE" id="PS51194"/>
    </source>
</evidence>
<dbReference type="PROSITE" id="PS51194">
    <property type="entry name" value="HELICASE_CTER"/>
    <property type="match status" value="1"/>
</dbReference>
<dbReference type="SMART" id="SM00487">
    <property type="entry name" value="DEXDc"/>
    <property type="match status" value="1"/>
</dbReference>
<sequence>MSENEFEKELEEIIIEYKSDFSSKKLPHQIAKLYSHFTKVNLNQYGLRSWGKADFQNSLEEAFRLIHIGFNLKDIAGGDWELFFLKAGEILEWLSHPKVNTYDYPLHFLSAAAYQIAGYPALANGLLNERKVTSKESEILRMFLKNDFKNLVPKLESYWTNNEFKNKKNERETFEDDINDYIVREVISVIGVLVTYFKWGDTDRIEKAIKKFESLSKLMLYDTNSFNWIFSKLCSELTKGYIKNSIRKNLNDLREFNNESLDNALEGYIKKNFLENKSLLWPSQIKGLNKLINSDSFVICTPTGSGKTTVAELSIIKNLFKEIDYDSANSDFFSNTTRIRALFSKQQPVILYLVPSRALAAETEAKLSRVLQNIMNDEIVVTGLYGGIDWGPTDAWINQNLKTVLICTYEKGEALLRFLGPLFMSRLSLVVIDEAHSVQFDQNTDSLISGDNRSLRLESLGSRLVNRLHSNNNKVIALSAVIGDKSKELSNWITNNKAEAVETPYRSTRQLIGRLEFYKSGDFSIKYDLLNGDILRFEEKNETEDSPFIPHPFPSSPKKFVDLPKSYIGANKGFPKYSRPYLFWAAIQLAKTKQYEKQSTVLVSVMQHVNGYADDFNHVLTKVYSDEDIPNFFEEPTHGNNKILWERCLESCLDYYGENSNEYKLLKRGIVVHYGKMPGLLSRLLIEVINKKIVHIVLASSTLSEGVNLPFDIVLIPVLSRRGDPISVNEFKNLVGRAGRPGNGTEGRSLILLESSSKSIDYSSNNARSHYGDIIRNYLNVNEKFFEEEIINPSPIANLISFIRREWAVLTGSNSEEEFYQWLEECVPSENEDIFEDKFELNVEKGLDTLDGIILSSIVEIESIEKSNLSKSNYEVMLKNIWKKTFAFFTSEQEEKLESVFLKRGNSLVNDIYPDQEHRRKIYKTSLQPRYASQLFRLHQQIIDRLKEGEEYKNWTTVQKVNFIISCVREIIKLEKFAIKEGVGKGASFVPWEDILHWWLTNDSKSKPKTKQIPEWIKFVYDNFNYKFNWGIGTVLSLVWDEVNNGELNFLSLDDWENTELPWIVFWIKELITWGTYDPVIAYLLSSGYASTREEAKEYSEKYYLYCDFEDDIYNVKLIRKWIKDEFPEQTNDEVAEDALSINANSVRQLKNKTLDWNVFPVIQDSKVLWVDYSGYLLAESNTENMNVSSITYNRDYIFNADISKVSSRKYFKN</sequence>
<dbReference type="InterPro" id="IPR050474">
    <property type="entry name" value="Hel308_SKI2-like"/>
</dbReference>
<gene>
    <name evidence="7" type="ORF">FTX54_004075</name>
</gene>
<dbReference type="OrthoDB" id="143059at2"/>
<organism evidence="7 8">
    <name type="scientific">Alkalicoccus halolimnae</name>
    <dbReference type="NCBI Taxonomy" id="1667239"/>
    <lineage>
        <taxon>Bacteria</taxon>
        <taxon>Bacillati</taxon>
        <taxon>Bacillota</taxon>
        <taxon>Bacilli</taxon>
        <taxon>Bacillales</taxon>
        <taxon>Bacillaceae</taxon>
        <taxon>Alkalicoccus</taxon>
    </lineage>
</organism>
<dbReference type="SMART" id="SM00490">
    <property type="entry name" value="HELICc"/>
    <property type="match status" value="1"/>
</dbReference>
<dbReference type="KEGG" id="ahal:FTX54_004075"/>
<dbReference type="InterPro" id="IPR011545">
    <property type="entry name" value="DEAD/DEAH_box_helicase_dom"/>
</dbReference>
<feature type="domain" description="Helicase ATP-binding" evidence="5">
    <location>
        <begin position="288"/>
        <end position="500"/>
    </location>
</feature>
<dbReference type="InterPro" id="IPR001650">
    <property type="entry name" value="Helicase_C-like"/>
</dbReference>
<keyword evidence="4" id="KW-0067">ATP-binding</keyword>
<evidence type="ECO:0000256" key="4">
    <source>
        <dbReference type="ARBA" id="ARBA00022840"/>
    </source>
</evidence>
<accession>A0A5C7F9X7</accession>
<dbReference type="Pfam" id="PF00270">
    <property type="entry name" value="DEAD"/>
    <property type="match status" value="1"/>
</dbReference>
<evidence type="ECO:0000259" key="5">
    <source>
        <dbReference type="PROSITE" id="PS51192"/>
    </source>
</evidence>
<keyword evidence="2" id="KW-0378">Hydrolase</keyword>